<feature type="compositionally biased region" description="Polar residues" evidence="1">
    <location>
        <begin position="503"/>
        <end position="515"/>
    </location>
</feature>
<evidence type="ECO:0000256" key="2">
    <source>
        <dbReference type="SAM" id="Phobius"/>
    </source>
</evidence>
<keyword evidence="4" id="KW-1185">Reference proteome</keyword>
<reference evidence="3 4" key="1">
    <citation type="journal article" date="2018" name="Front. Microbiol.">
        <title>Prospects for Fungal Bioremediation of Acidic Radioactive Waste Sites: Characterization and Genome Sequence of Rhodotorula taiwanensis MD1149.</title>
        <authorList>
            <person name="Tkavc R."/>
            <person name="Matrosova V.Y."/>
            <person name="Grichenko O.E."/>
            <person name="Gostincar C."/>
            <person name="Volpe R.P."/>
            <person name="Klimenkova P."/>
            <person name="Gaidamakova E.K."/>
            <person name="Zhou C.E."/>
            <person name="Stewart B.J."/>
            <person name="Lyman M.G."/>
            <person name="Malfatti S.A."/>
            <person name="Rubinfeld B."/>
            <person name="Courtot M."/>
            <person name="Singh J."/>
            <person name="Dalgard C.L."/>
            <person name="Hamilton T."/>
            <person name="Frey K.G."/>
            <person name="Gunde-Cimerman N."/>
            <person name="Dugan L."/>
            <person name="Daly M.J."/>
        </authorList>
    </citation>
    <scope>NUCLEOTIDE SEQUENCE [LARGE SCALE GENOMIC DNA]</scope>
    <source>
        <strain evidence="3 4">MD1149</strain>
    </source>
</reference>
<feature type="region of interest" description="Disordered" evidence="1">
    <location>
        <begin position="408"/>
        <end position="482"/>
    </location>
</feature>
<gene>
    <name evidence="3" type="ORF">BMF94_0300</name>
</gene>
<feature type="transmembrane region" description="Helical" evidence="2">
    <location>
        <begin position="238"/>
        <end position="257"/>
    </location>
</feature>
<sequence length="522" mass="57587">MESAAAIPGALATLAGAISALPAPVLTINASLLTSMLETVAKDLAPTLPTLAQAQQEALLTNATFLAGQFEALVGQLARSRPMLEQATHDEAIAMIQISATRYDILTVWGPEAWAILAFFVIAAALKTALVVMLRKRTIDRAVAASMPTASSTIKPTAMDREVARARLQKPARAALGHALNLVVSTICIVLQLIAWRLFVLPSMPLRVLDLQLITAAIKLLLVGYAADLLFGDLRPEIFLHHFFTFALLFVGQLSAFKCQDPRFFRLAQYLLLQGTLEQTTYASMVAWHAASWLRVQDRRPGLQRRLMLIASRLMYVSKITTFPQKFAPAGFAIYWLAEMWRNIDGSAWGRAWIVWCTMLLVMLLILQVKFADDTFPLADHMSHKVHGGPPPHRLGPVFRVFARIRGKSSGRPRRPTHSASQTSAEDRRSRSTSMTWLDKNIEEGRAFEGPVESEKDTEEPVSPTTVPLTHSDRNSLTHEGTPTRELVELPALAYGVHDPSVTLDNTRECSSQDQRTIDAAA</sequence>
<comment type="caution">
    <text evidence="3">The sequence shown here is derived from an EMBL/GenBank/DDBJ whole genome shotgun (WGS) entry which is preliminary data.</text>
</comment>
<evidence type="ECO:0000313" key="4">
    <source>
        <dbReference type="Proteomes" id="UP000237144"/>
    </source>
</evidence>
<protein>
    <recommendedName>
        <fullName evidence="5">Transmembrane protein</fullName>
    </recommendedName>
</protein>
<feature type="region of interest" description="Disordered" evidence="1">
    <location>
        <begin position="502"/>
        <end position="522"/>
    </location>
</feature>
<accession>A0A2S5BIV9</accession>
<keyword evidence="2" id="KW-1133">Transmembrane helix</keyword>
<feature type="compositionally biased region" description="Basic and acidic residues" evidence="1">
    <location>
        <begin position="471"/>
        <end position="482"/>
    </location>
</feature>
<organism evidence="3 4">
    <name type="scientific">Rhodotorula taiwanensis</name>
    <dbReference type="NCBI Taxonomy" id="741276"/>
    <lineage>
        <taxon>Eukaryota</taxon>
        <taxon>Fungi</taxon>
        <taxon>Dikarya</taxon>
        <taxon>Basidiomycota</taxon>
        <taxon>Pucciniomycotina</taxon>
        <taxon>Microbotryomycetes</taxon>
        <taxon>Sporidiobolales</taxon>
        <taxon>Sporidiobolaceae</taxon>
        <taxon>Rhodotorula</taxon>
    </lineage>
</organism>
<feature type="transmembrane region" description="Helical" evidence="2">
    <location>
        <begin position="113"/>
        <end position="134"/>
    </location>
</feature>
<dbReference type="OrthoDB" id="2528625at2759"/>
<dbReference type="EMBL" id="PJQD01000002">
    <property type="protein sequence ID" value="POY76708.1"/>
    <property type="molecule type" value="Genomic_DNA"/>
</dbReference>
<keyword evidence="2" id="KW-0812">Transmembrane</keyword>
<feature type="transmembrane region" description="Helical" evidence="2">
    <location>
        <begin position="350"/>
        <end position="367"/>
    </location>
</feature>
<proteinExistence type="predicted"/>
<evidence type="ECO:0008006" key="5">
    <source>
        <dbReference type="Google" id="ProtNLM"/>
    </source>
</evidence>
<keyword evidence="2" id="KW-0472">Membrane</keyword>
<dbReference type="AlphaFoldDB" id="A0A2S5BIV9"/>
<feature type="compositionally biased region" description="Basic residues" evidence="1">
    <location>
        <begin position="408"/>
        <end position="417"/>
    </location>
</feature>
<dbReference type="Proteomes" id="UP000237144">
    <property type="component" value="Unassembled WGS sequence"/>
</dbReference>
<evidence type="ECO:0000313" key="3">
    <source>
        <dbReference type="EMBL" id="POY76708.1"/>
    </source>
</evidence>
<feature type="transmembrane region" description="Helical" evidence="2">
    <location>
        <begin position="175"/>
        <end position="199"/>
    </location>
</feature>
<name>A0A2S5BIV9_9BASI</name>
<evidence type="ECO:0000256" key="1">
    <source>
        <dbReference type="SAM" id="MobiDB-lite"/>
    </source>
</evidence>